<evidence type="ECO:0000313" key="1">
    <source>
        <dbReference type="EMBL" id="KAE8356141.1"/>
    </source>
</evidence>
<accession>A0A5N6ZEP8</accession>
<dbReference type="EMBL" id="ML739042">
    <property type="protein sequence ID" value="KAE8356141.1"/>
    <property type="molecule type" value="Genomic_DNA"/>
</dbReference>
<proteinExistence type="predicted"/>
<reference evidence="2" key="1">
    <citation type="submission" date="2019-04" db="EMBL/GenBank/DDBJ databases">
        <title>Friends and foes A comparative genomics studyof 23 Aspergillus species from section Flavi.</title>
        <authorList>
            <consortium name="DOE Joint Genome Institute"/>
            <person name="Kjaerbolling I."/>
            <person name="Vesth T."/>
            <person name="Frisvad J.C."/>
            <person name="Nybo J.L."/>
            <person name="Theobald S."/>
            <person name="Kildgaard S."/>
            <person name="Isbrandt T."/>
            <person name="Kuo A."/>
            <person name="Sato A."/>
            <person name="Lyhne E.K."/>
            <person name="Kogle M.E."/>
            <person name="Wiebenga A."/>
            <person name="Kun R.S."/>
            <person name="Lubbers R.J."/>
            <person name="Makela M.R."/>
            <person name="Barry K."/>
            <person name="Chovatia M."/>
            <person name="Clum A."/>
            <person name="Daum C."/>
            <person name="Haridas S."/>
            <person name="He G."/>
            <person name="LaButti K."/>
            <person name="Lipzen A."/>
            <person name="Mondo S."/>
            <person name="Riley R."/>
            <person name="Salamov A."/>
            <person name="Simmons B.A."/>
            <person name="Magnuson J.K."/>
            <person name="Henrissat B."/>
            <person name="Mortensen U.H."/>
            <person name="Larsen T.O."/>
            <person name="Devries R.P."/>
            <person name="Grigoriev I.V."/>
            <person name="Machida M."/>
            <person name="Baker S.E."/>
            <person name="Andersen M.R."/>
        </authorList>
    </citation>
    <scope>NUCLEOTIDE SEQUENCE [LARGE SCALE GENOMIC DNA]</scope>
    <source>
        <strain evidence="2">CBS 553.77</strain>
    </source>
</reference>
<keyword evidence="2" id="KW-1185">Reference proteome</keyword>
<evidence type="ECO:0000313" key="2">
    <source>
        <dbReference type="Proteomes" id="UP000327118"/>
    </source>
</evidence>
<dbReference type="AlphaFoldDB" id="A0A5N6ZEP8"/>
<gene>
    <name evidence="1" type="ORF">BDV28DRAFT_2740</name>
</gene>
<name>A0A5N6ZEP8_9EURO</name>
<dbReference type="Proteomes" id="UP000327118">
    <property type="component" value="Unassembled WGS sequence"/>
</dbReference>
<organism evidence="1 2">
    <name type="scientific">Aspergillus coremiiformis</name>
    <dbReference type="NCBI Taxonomy" id="138285"/>
    <lineage>
        <taxon>Eukaryota</taxon>
        <taxon>Fungi</taxon>
        <taxon>Dikarya</taxon>
        <taxon>Ascomycota</taxon>
        <taxon>Pezizomycotina</taxon>
        <taxon>Eurotiomycetes</taxon>
        <taxon>Eurotiomycetidae</taxon>
        <taxon>Eurotiales</taxon>
        <taxon>Aspergillaceae</taxon>
        <taxon>Aspergillus</taxon>
        <taxon>Aspergillus subgen. Circumdati</taxon>
    </lineage>
</organism>
<protein>
    <submittedName>
        <fullName evidence="1">Uncharacterized protein</fullName>
    </submittedName>
</protein>
<sequence>MYMYIACGTMAVPLSSSLVACIFCLFEVSHSRFNRWGSSPEILRIGLKTGVCEGCMVFAIWLESDSRFAGLPCLCYPLGVFSSVPVDRTG</sequence>